<dbReference type="Proteomes" id="UP000789405">
    <property type="component" value="Unassembled WGS sequence"/>
</dbReference>
<sequence>MTTLVKNKNIKTLGLYNYEIKIRLLEELIIKNTTLTSINVSNNNLGTLGGVVIVGVLCMNKPLNSLKIEESQIGIIGGRDRRRS</sequence>
<reference evidence="1" key="1">
    <citation type="submission" date="2021-06" db="EMBL/GenBank/DDBJ databases">
        <authorList>
            <person name="Kallberg Y."/>
            <person name="Tangrot J."/>
            <person name="Rosling A."/>
        </authorList>
    </citation>
    <scope>NUCLEOTIDE SEQUENCE</scope>
    <source>
        <strain evidence="1">MA453B</strain>
    </source>
</reference>
<protein>
    <submittedName>
        <fullName evidence="1">27655_t:CDS:1</fullName>
    </submittedName>
</protein>
<dbReference type="Gene3D" id="3.80.10.10">
    <property type="entry name" value="Ribonuclease Inhibitor"/>
    <property type="match status" value="1"/>
</dbReference>
<organism evidence="1 2">
    <name type="scientific">Dentiscutata erythropus</name>
    <dbReference type="NCBI Taxonomy" id="1348616"/>
    <lineage>
        <taxon>Eukaryota</taxon>
        <taxon>Fungi</taxon>
        <taxon>Fungi incertae sedis</taxon>
        <taxon>Mucoromycota</taxon>
        <taxon>Glomeromycotina</taxon>
        <taxon>Glomeromycetes</taxon>
        <taxon>Diversisporales</taxon>
        <taxon>Gigasporaceae</taxon>
        <taxon>Dentiscutata</taxon>
    </lineage>
</organism>
<evidence type="ECO:0000313" key="2">
    <source>
        <dbReference type="Proteomes" id="UP000789405"/>
    </source>
</evidence>
<dbReference type="AlphaFoldDB" id="A0A9N9I710"/>
<dbReference type="InterPro" id="IPR032675">
    <property type="entry name" value="LRR_dom_sf"/>
</dbReference>
<dbReference type="SUPFAM" id="SSF52047">
    <property type="entry name" value="RNI-like"/>
    <property type="match status" value="1"/>
</dbReference>
<dbReference type="EMBL" id="CAJVPY010011007">
    <property type="protein sequence ID" value="CAG8723583.1"/>
    <property type="molecule type" value="Genomic_DNA"/>
</dbReference>
<comment type="caution">
    <text evidence="1">The sequence shown here is derived from an EMBL/GenBank/DDBJ whole genome shotgun (WGS) entry which is preliminary data.</text>
</comment>
<proteinExistence type="predicted"/>
<name>A0A9N9I710_9GLOM</name>
<feature type="non-terminal residue" evidence="1">
    <location>
        <position position="84"/>
    </location>
</feature>
<keyword evidence="2" id="KW-1185">Reference proteome</keyword>
<accession>A0A9N9I710</accession>
<gene>
    <name evidence="1" type="ORF">DERYTH_LOCUS14512</name>
</gene>
<evidence type="ECO:0000313" key="1">
    <source>
        <dbReference type="EMBL" id="CAG8723583.1"/>
    </source>
</evidence>